<dbReference type="Gene3D" id="3.40.50.720">
    <property type="entry name" value="NAD(P)-binding Rossmann-like Domain"/>
    <property type="match status" value="1"/>
</dbReference>
<keyword evidence="5" id="KW-1185">Reference proteome</keyword>
<dbReference type="GO" id="GO:0016491">
    <property type="term" value="F:oxidoreductase activity"/>
    <property type="evidence" value="ECO:0007669"/>
    <property type="project" value="UniProtKB-KW"/>
</dbReference>
<dbReference type="Pfam" id="PF05368">
    <property type="entry name" value="NmrA"/>
    <property type="match status" value="1"/>
</dbReference>
<dbReference type="PANTHER" id="PTHR47706:SF2">
    <property type="entry name" value="ISOFLAVONE REDUCTASE FAMILY PROTEIN (AFU_ORTHOLOGUE AFUA_2G05290)"/>
    <property type="match status" value="1"/>
</dbReference>
<dbReference type="InterPro" id="IPR008030">
    <property type="entry name" value="NmrA-like"/>
</dbReference>
<accession>A0A6A6IKI6</accession>
<protein>
    <submittedName>
        <fullName evidence="4">NAD(P)-binding protein</fullName>
    </submittedName>
</protein>
<dbReference type="PANTHER" id="PTHR47706">
    <property type="entry name" value="NMRA-LIKE FAMILY PROTEIN"/>
    <property type="match status" value="1"/>
</dbReference>
<proteinExistence type="predicted"/>
<keyword evidence="2" id="KW-0560">Oxidoreductase</keyword>
<feature type="domain" description="NmrA-like" evidence="3">
    <location>
        <begin position="4"/>
        <end position="310"/>
    </location>
</feature>
<dbReference type="Proteomes" id="UP000800094">
    <property type="component" value="Unassembled WGS sequence"/>
</dbReference>
<evidence type="ECO:0000256" key="2">
    <source>
        <dbReference type="ARBA" id="ARBA00023002"/>
    </source>
</evidence>
<dbReference type="GeneID" id="54588753"/>
<dbReference type="InterPro" id="IPR036291">
    <property type="entry name" value="NAD(P)-bd_dom_sf"/>
</dbReference>
<dbReference type="AlphaFoldDB" id="A0A6A6IKI6"/>
<dbReference type="OrthoDB" id="10000533at2759"/>
<sequence length="316" mass="35400">MITVALAGSTSRGLGRAILTALAEYPTQLRGIVLSRHTSPTPRWLEDMGIEVRKVDYTSEDSLFAALEGVHTVISTLLAQDGTWTSTQLTLLRASLRRGIPRFAPAEFGPGPLAAPHIDLLRPQRAVLDACRAAATQNPGFEYAGFHLGLFMNYLGYGAPDEEPALNGLSDSWRFVWDVEGMRARIPLTREGRVPRLSMMEIGDVGRFVAAACVLPAGTWREDFSMEGATVRLDEVVRIVEEVRGRKMEVVYRPYEMVCEEEEREQVAYPDKFWGQLERMVARERVGEGVVEPVLNELCPQVRPMGVEEYVRKFWS</sequence>
<dbReference type="RefSeq" id="XP_033685925.1">
    <property type="nucleotide sequence ID" value="XM_033835423.1"/>
</dbReference>
<dbReference type="SUPFAM" id="SSF51735">
    <property type="entry name" value="NAD(P)-binding Rossmann-fold domains"/>
    <property type="match status" value="1"/>
</dbReference>
<evidence type="ECO:0000256" key="1">
    <source>
        <dbReference type="ARBA" id="ARBA00022857"/>
    </source>
</evidence>
<evidence type="ECO:0000313" key="5">
    <source>
        <dbReference type="Proteomes" id="UP000800094"/>
    </source>
</evidence>
<evidence type="ECO:0000313" key="4">
    <source>
        <dbReference type="EMBL" id="KAF2250921.1"/>
    </source>
</evidence>
<dbReference type="EMBL" id="ML987193">
    <property type="protein sequence ID" value="KAF2250921.1"/>
    <property type="molecule type" value="Genomic_DNA"/>
</dbReference>
<dbReference type="InterPro" id="IPR051609">
    <property type="entry name" value="NmrA/Isoflavone_reductase-like"/>
</dbReference>
<organism evidence="4 5">
    <name type="scientific">Trematosphaeria pertusa</name>
    <dbReference type="NCBI Taxonomy" id="390896"/>
    <lineage>
        <taxon>Eukaryota</taxon>
        <taxon>Fungi</taxon>
        <taxon>Dikarya</taxon>
        <taxon>Ascomycota</taxon>
        <taxon>Pezizomycotina</taxon>
        <taxon>Dothideomycetes</taxon>
        <taxon>Pleosporomycetidae</taxon>
        <taxon>Pleosporales</taxon>
        <taxon>Massarineae</taxon>
        <taxon>Trematosphaeriaceae</taxon>
        <taxon>Trematosphaeria</taxon>
    </lineage>
</organism>
<gene>
    <name evidence="4" type="ORF">BU26DRAFT_603443</name>
</gene>
<keyword evidence="1" id="KW-0521">NADP</keyword>
<name>A0A6A6IKI6_9PLEO</name>
<evidence type="ECO:0000259" key="3">
    <source>
        <dbReference type="Pfam" id="PF05368"/>
    </source>
</evidence>
<reference evidence="4" key="1">
    <citation type="journal article" date="2020" name="Stud. Mycol.">
        <title>101 Dothideomycetes genomes: a test case for predicting lifestyles and emergence of pathogens.</title>
        <authorList>
            <person name="Haridas S."/>
            <person name="Albert R."/>
            <person name="Binder M."/>
            <person name="Bloem J."/>
            <person name="Labutti K."/>
            <person name="Salamov A."/>
            <person name="Andreopoulos B."/>
            <person name="Baker S."/>
            <person name="Barry K."/>
            <person name="Bills G."/>
            <person name="Bluhm B."/>
            <person name="Cannon C."/>
            <person name="Castanera R."/>
            <person name="Culley D."/>
            <person name="Daum C."/>
            <person name="Ezra D."/>
            <person name="Gonzalez J."/>
            <person name="Henrissat B."/>
            <person name="Kuo A."/>
            <person name="Liang C."/>
            <person name="Lipzen A."/>
            <person name="Lutzoni F."/>
            <person name="Magnuson J."/>
            <person name="Mondo S."/>
            <person name="Nolan M."/>
            <person name="Ohm R."/>
            <person name="Pangilinan J."/>
            <person name="Park H.-J."/>
            <person name="Ramirez L."/>
            <person name="Alfaro M."/>
            <person name="Sun H."/>
            <person name="Tritt A."/>
            <person name="Yoshinaga Y."/>
            <person name="Zwiers L.-H."/>
            <person name="Turgeon B."/>
            <person name="Goodwin S."/>
            <person name="Spatafora J."/>
            <person name="Crous P."/>
            <person name="Grigoriev I."/>
        </authorList>
    </citation>
    <scope>NUCLEOTIDE SEQUENCE</scope>
    <source>
        <strain evidence="4">CBS 122368</strain>
    </source>
</reference>